<feature type="transmembrane region" description="Helical" evidence="7">
    <location>
        <begin position="154"/>
        <end position="174"/>
    </location>
</feature>
<keyword evidence="3" id="KW-0813">Transport</keyword>
<dbReference type="PROSITE" id="PS00217">
    <property type="entry name" value="SUGAR_TRANSPORT_2"/>
    <property type="match status" value="1"/>
</dbReference>
<dbReference type="CDD" id="cd02024">
    <property type="entry name" value="NRK1"/>
    <property type="match status" value="1"/>
</dbReference>
<dbReference type="InterPro" id="IPR045263">
    <property type="entry name" value="GLUT"/>
</dbReference>
<dbReference type="PANTHER" id="PTHR23503:SF8">
    <property type="entry name" value="FACILITATED GLUCOSE TRANSPORTER PROTEIN 1"/>
    <property type="match status" value="1"/>
</dbReference>
<feature type="transmembrane region" description="Helical" evidence="7">
    <location>
        <begin position="424"/>
        <end position="448"/>
    </location>
</feature>
<evidence type="ECO:0000313" key="9">
    <source>
        <dbReference type="EMBL" id="GAA5813363.1"/>
    </source>
</evidence>
<dbReference type="EMBL" id="BAABUK010000016">
    <property type="protein sequence ID" value="GAA5813363.1"/>
    <property type="molecule type" value="Genomic_DNA"/>
</dbReference>
<feature type="transmembrane region" description="Helical" evidence="7">
    <location>
        <begin position="332"/>
        <end position="355"/>
    </location>
</feature>
<dbReference type="PANTHER" id="PTHR23503">
    <property type="entry name" value="SOLUTE CARRIER FAMILY 2"/>
    <property type="match status" value="1"/>
</dbReference>
<dbReference type="Gene3D" id="3.40.50.300">
    <property type="entry name" value="P-loop containing nucleotide triphosphate hydrolases"/>
    <property type="match status" value="1"/>
</dbReference>
<dbReference type="Pfam" id="PF00083">
    <property type="entry name" value="Sugar_tr"/>
    <property type="match status" value="1"/>
</dbReference>
<dbReference type="Gene3D" id="1.20.1250.20">
    <property type="entry name" value="MFS general substrate transporter like domains"/>
    <property type="match status" value="1"/>
</dbReference>
<dbReference type="PROSITE" id="PS50850">
    <property type="entry name" value="MFS"/>
    <property type="match status" value="1"/>
</dbReference>
<feature type="transmembrane region" description="Helical" evidence="7">
    <location>
        <begin position="388"/>
        <end position="412"/>
    </location>
</feature>
<name>A0ABP9Z2N2_9FUNG</name>
<keyword evidence="6 7" id="KW-0472">Membrane</keyword>
<dbReference type="Proteomes" id="UP001473302">
    <property type="component" value="Unassembled WGS sequence"/>
</dbReference>
<evidence type="ECO:0000256" key="3">
    <source>
        <dbReference type="ARBA" id="ARBA00022448"/>
    </source>
</evidence>
<keyword evidence="10" id="KW-1185">Reference proteome</keyword>
<accession>A0ABP9Z2N2</accession>
<dbReference type="InterPro" id="IPR027417">
    <property type="entry name" value="P-loop_NTPase"/>
</dbReference>
<feature type="domain" description="Major facilitator superfamily (MFS) profile" evidence="8">
    <location>
        <begin position="15"/>
        <end position="478"/>
    </location>
</feature>
<feature type="transmembrane region" description="Helical" evidence="7">
    <location>
        <begin position="95"/>
        <end position="115"/>
    </location>
</feature>
<comment type="caution">
    <text evidence="9">The sequence shown here is derived from an EMBL/GenBank/DDBJ whole genome shotgun (WGS) entry which is preliminary data.</text>
</comment>
<comment type="similarity">
    <text evidence="2">Belongs to the major facilitator superfamily. Sugar transporter (TC 2.A.1.1) family.</text>
</comment>
<evidence type="ECO:0000256" key="6">
    <source>
        <dbReference type="ARBA" id="ARBA00023136"/>
    </source>
</evidence>
<protein>
    <recommendedName>
        <fullName evidence="8">Major facilitator superfamily (MFS) profile domain-containing protein</fullName>
    </recommendedName>
</protein>
<dbReference type="InterPro" id="IPR005829">
    <property type="entry name" value="Sugar_transporter_CS"/>
</dbReference>
<dbReference type="InterPro" id="IPR005828">
    <property type="entry name" value="MFS_sugar_transport-like"/>
</dbReference>
<organism evidence="9 10">
    <name type="scientific">Mucor flavus</name>
    <dbReference type="NCBI Taxonomy" id="439312"/>
    <lineage>
        <taxon>Eukaryota</taxon>
        <taxon>Fungi</taxon>
        <taxon>Fungi incertae sedis</taxon>
        <taxon>Mucoromycota</taxon>
        <taxon>Mucoromycotina</taxon>
        <taxon>Mucoromycetes</taxon>
        <taxon>Mucorales</taxon>
        <taxon>Mucorineae</taxon>
        <taxon>Mucoraceae</taxon>
        <taxon>Mucor</taxon>
    </lineage>
</organism>
<keyword evidence="4 7" id="KW-0812">Transmembrane</keyword>
<dbReference type="InterPro" id="IPR036259">
    <property type="entry name" value="MFS_trans_sf"/>
</dbReference>
<dbReference type="SUPFAM" id="SSF103473">
    <property type="entry name" value="MFS general substrate transporter"/>
    <property type="match status" value="1"/>
</dbReference>
<keyword evidence="5 7" id="KW-1133">Transmembrane helix</keyword>
<evidence type="ECO:0000256" key="1">
    <source>
        <dbReference type="ARBA" id="ARBA00004141"/>
    </source>
</evidence>
<comment type="subcellular location">
    <subcellularLocation>
        <location evidence="1">Membrane</location>
        <topology evidence="1">Multi-pass membrane protein</topology>
    </subcellularLocation>
</comment>
<feature type="transmembrane region" description="Helical" evidence="7">
    <location>
        <begin position="454"/>
        <end position="474"/>
    </location>
</feature>
<dbReference type="PRINTS" id="PR00171">
    <property type="entry name" value="SUGRTRNSPORT"/>
</dbReference>
<evidence type="ECO:0000256" key="2">
    <source>
        <dbReference type="ARBA" id="ARBA00010992"/>
    </source>
</evidence>
<evidence type="ECO:0000256" key="7">
    <source>
        <dbReference type="SAM" id="Phobius"/>
    </source>
</evidence>
<evidence type="ECO:0000256" key="4">
    <source>
        <dbReference type="ARBA" id="ARBA00022692"/>
    </source>
</evidence>
<sequence length="719" mass="79577">MDSLETKFPKYMVYCVFIACIEAFCNGWVIGSPNVPGTVTHICENGLNHVTSKGLPDCLPMNTALWGFAVSSFCVGGLIAALFGGNVQEKYGRRFTMIVNNMGFIVGSLLCAVSVHQAMFIIGRILCGLSCGLGSLVVPTYIGEVSTIKGRGTMGSCNQFLVVIGILLSSVIGLPLAKVPLWRINYAIPAFPAIIQVLLMPTCVESPRWLVSKSRIEEARQSLQQLRGTCNIDQEFYEIVEGQLGTKSANMLLRDGSAEEKVVKASDNLSLPESLEGGVRPAMSMLEVMRDPVTRRIGFTVLVHHMIQQLSGMNAVMYYSTSIFKIAFDEDFAQIMAIVTTVVNFISTIAAISVIDRFGRRPLLLIAEAGTCIFSVLLVIGYKTNTPGLLVASVFLYVASFAVGIGPIPWLITSEMTPTAAASSVGAASTCINWCMNFLIGQLFPVIFAAIEGWSFLIFAVICLLAFLFTFFTLPETKGRSLESINMITVYIGLAFPGLRIVSINKAALLVLTVTRILRQILKNTVVIYQDDYYKPEVEVPIDETTQLANWDCPESVDFKQFAEKIKYARTHEGKLPEGFKSNEESNVHDGSNLLSPEAAEKLKQILEPFVKDPEAIFVIVDGFMLYWDQGVSEQLDCKITFTASFETLKTRRDKRQGYHTLEGYWVDPPQYFEKIVWPEYLRLNQHNVTVKDVLMINTDENSIDETASKVANKLCEML</sequence>
<dbReference type="InterPro" id="IPR020846">
    <property type="entry name" value="MFS_dom"/>
</dbReference>
<gene>
    <name evidence="9" type="ORF">MFLAVUS_006841</name>
</gene>
<dbReference type="InterPro" id="IPR003663">
    <property type="entry name" value="Sugar/inositol_transpt"/>
</dbReference>
<evidence type="ECO:0000313" key="10">
    <source>
        <dbReference type="Proteomes" id="UP001473302"/>
    </source>
</evidence>
<evidence type="ECO:0000256" key="5">
    <source>
        <dbReference type="ARBA" id="ARBA00022989"/>
    </source>
</evidence>
<proteinExistence type="inferred from homology"/>
<feature type="transmembrane region" description="Helical" evidence="7">
    <location>
        <begin position="12"/>
        <end position="30"/>
    </location>
</feature>
<evidence type="ECO:0000259" key="8">
    <source>
        <dbReference type="PROSITE" id="PS50850"/>
    </source>
</evidence>
<reference evidence="9 10" key="1">
    <citation type="submission" date="2024-04" db="EMBL/GenBank/DDBJ databases">
        <title>genome sequences of Mucor flavus KT1a and Helicostylum pulchrum KT1b strains isolated from the surface of a dry-aged beef.</title>
        <authorList>
            <person name="Toyotome T."/>
            <person name="Hosono M."/>
            <person name="Torimaru M."/>
            <person name="Fukuda K."/>
            <person name="Mikami N."/>
        </authorList>
    </citation>
    <scope>NUCLEOTIDE SEQUENCE [LARGE SCALE GENOMIC DNA]</scope>
    <source>
        <strain evidence="9 10">KT1a</strain>
    </source>
</reference>
<feature type="transmembrane region" description="Helical" evidence="7">
    <location>
        <begin position="362"/>
        <end position="382"/>
    </location>
</feature>
<feature type="transmembrane region" description="Helical" evidence="7">
    <location>
        <begin position="64"/>
        <end position="83"/>
    </location>
</feature>
<dbReference type="SUPFAM" id="SSF52540">
    <property type="entry name" value="P-loop containing nucleoside triphosphate hydrolases"/>
    <property type="match status" value="1"/>
</dbReference>
<feature type="transmembrane region" description="Helical" evidence="7">
    <location>
        <begin position="121"/>
        <end position="142"/>
    </location>
</feature>